<accession>B9TPG0</accession>
<reference evidence="3" key="1">
    <citation type="journal article" date="2010" name="Nat. Biotechnol.">
        <title>Draft genome sequence of the oilseed species Ricinus communis.</title>
        <authorList>
            <person name="Chan A.P."/>
            <person name="Crabtree J."/>
            <person name="Zhao Q."/>
            <person name="Lorenzi H."/>
            <person name="Orvis J."/>
            <person name="Puiu D."/>
            <person name="Melake-Berhan A."/>
            <person name="Jones K.M."/>
            <person name="Redman J."/>
            <person name="Chen G."/>
            <person name="Cahoon E.B."/>
            <person name="Gedil M."/>
            <person name="Stanke M."/>
            <person name="Haas B.J."/>
            <person name="Wortman J.R."/>
            <person name="Fraser-Liggett C.M."/>
            <person name="Ravel J."/>
            <person name="Rabinowicz P.D."/>
        </authorList>
    </citation>
    <scope>NUCLEOTIDE SEQUENCE [LARGE SCALE GENOMIC DNA]</scope>
    <source>
        <strain evidence="3">cv. Hale</strain>
    </source>
</reference>
<gene>
    <name evidence="2" type="ORF">RCOM_1965960</name>
</gene>
<evidence type="ECO:0000313" key="3">
    <source>
        <dbReference type="Proteomes" id="UP000008311"/>
    </source>
</evidence>
<evidence type="ECO:0000313" key="2">
    <source>
        <dbReference type="EMBL" id="EEF22254.1"/>
    </source>
</evidence>
<protein>
    <submittedName>
        <fullName evidence="2">Uncharacterized protein</fullName>
    </submittedName>
</protein>
<feature type="region of interest" description="Disordered" evidence="1">
    <location>
        <begin position="47"/>
        <end position="72"/>
    </location>
</feature>
<feature type="non-terminal residue" evidence="2">
    <location>
        <position position="72"/>
    </location>
</feature>
<dbReference type="Proteomes" id="UP000008311">
    <property type="component" value="Unassembled WGS sequence"/>
</dbReference>
<sequence length="72" mass="7950">MRGASDHHDGRFGDDALFAYRLPTPLVLAKLQHFLLQVQRNAGGGSQCLAQRRRMHPAAAGEKQPAEREIDA</sequence>
<name>B9TPG0_RICCO</name>
<proteinExistence type="predicted"/>
<keyword evidence="3" id="KW-1185">Reference proteome</keyword>
<organism evidence="2 3">
    <name type="scientific">Ricinus communis</name>
    <name type="common">Castor bean</name>
    <dbReference type="NCBI Taxonomy" id="3988"/>
    <lineage>
        <taxon>Eukaryota</taxon>
        <taxon>Viridiplantae</taxon>
        <taxon>Streptophyta</taxon>
        <taxon>Embryophyta</taxon>
        <taxon>Tracheophyta</taxon>
        <taxon>Spermatophyta</taxon>
        <taxon>Magnoliopsida</taxon>
        <taxon>eudicotyledons</taxon>
        <taxon>Gunneridae</taxon>
        <taxon>Pentapetalae</taxon>
        <taxon>rosids</taxon>
        <taxon>fabids</taxon>
        <taxon>Malpighiales</taxon>
        <taxon>Euphorbiaceae</taxon>
        <taxon>Acalyphoideae</taxon>
        <taxon>Acalypheae</taxon>
        <taxon>Ricinus</taxon>
    </lineage>
</organism>
<dbReference type="AlphaFoldDB" id="B9TPG0"/>
<dbReference type="EMBL" id="EQ995587">
    <property type="protein sequence ID" value="EEF22254.1"/>
    <property type="molecule type" value="Genomic_DNA"/>
</dbReference>
<evidence type="ECO:0000256" key="1">
    <source>
        <dbReference type="SAM" id="MobiDB-lite"/>
    </source>
</evidence>
<dbReference type="InParanoid" id="B9TPG0"/>